<protein>
    <submittedName>
        <fullName evidence="2">Uncharacterized protein</fullName>
    </submittedName>
</protein>
<comment type="caution">
    <text evidence="2">The sequence shown here is derived from an EMBL/GenBank/DDBJ whole genome shotgun (WGS) entry which is preliminary data.</text>
</comment>
<evidence type="ECO:0000256" key="1">
    <source>
        <dbReference type="SAM" id="MobiDB-lite"/>
    </source>
</evidence>
<name>A0AAD4YPL3_PRUDU</name>
<evidence type="ECO:0000313" key="2">
    <source>
        <dbReference type="EMBL" id="KAI5316911.1"/>
    </source>
</evidence>
<accession>A0AAD4YPL3</accession>
<reference evidence="2 3" key="1">
    <citation type="journal article" date="2022" name="G3 (Bethesda)">
        <title>Whole-genome sequence and methylome profiling of the almond [Prunus dulcis (Mill.) D.A. Webb] cultivar 'Nonpareil'.</title>
        <authorList>
            <person name="D'Amico-Willman K.M."/>
            <person name="Ouma W.Z."/>
            <person name="Meulia T."/>
            <person name="Sideli G.M."/>
            <person name="Gradziel T.M."/>
            <person name="Fresnedo-Ramirez J."/>
        </authorList>
    </citation>
    <scope>NUCLEOTIDE SEQUENCE [LARGE SCALE GENOMIC DNA]</scope>
    <source>
        <strain evidence="2">Clone GOH B32 T37-40</strain>
    </source>
</reference>
<organism evidence="2 3">
    <name type="scientific">Prunus dulcis</name>
    <name type="common">Almond</name>
    <name type="synonym">Amygdalus dulcis</name>
    <dbReference type="NCBI Taxonomy" id="3755"/>
    <lineage>
        <taxon>Eukaryota</taxon>
        <taxon>Viridiplantae</taxon>
        <taxon>Streptophyta</taxon>
        <taxon>Embryophyta</taxon>
        <taxon>Tracheophyta</taxon>
        <taxon>Spermatophyta</taxon>
        <taxon>Magnoliopsida</taxon>
        <taxon>eudicotyledons</taxon>
        <taxon>Gunneridae</taxon>
        <taxon>Pentapetalae</taxon>
        <taxon>rosids</taxon>
        <taxon>fabids</taxon>
        <taxon>Rosales</taxon>
        <taxon>Rosaceae</taxon>
        <taxon>Amygdaloideae</taxon>
        <taxon>Amygdaleae</taxon>
        <taxon>Prunus</taxon>
    </lineage>
</organism>
<feature type="region of interest" description="Disordered" evidence="1">
    <location>
        <begin position="44"/>
        <end position="70"/>
    </location>
</feature>
<dbReference type="Proteomes" id="UP001054821">
    <property type="component" value="Chromosome 7"/>
</dbReference>
<dbReference type="AlphaFoldDB" id="A0AAD4YPL3"/>
<proteinExistence type="predicted"/>
<gene>
    <name evidence="2" type="ORF">L3X38_036618</name>
</gene>
<sequence length="113" mass="12559">MLRTALLVVDFSCQERPLACILIPSCKDCAIGKGSEVPVEIMEGQSHNEVNPSDIAAENESPMSQESRKRMQMVTEAIVKDNEDCTYIAKMLKDMGLSPMYQIDALILILKKP</sequence>
<keyword evidence="3" id="KW-1185">Reference proteome</keyword>
<evidence type="ECO:0000313" key="3">
    <source>
        <dbReference type="Proteomes" id="UP001054821"/>
    </source>
</evidence>
<dbReference type="EMBL" id="JAJFAZ020000007">
    <property type="protein sequence ID" value="KAI5316911.1"/>
    <property type="molecule type" value="Genomic_DNA"/>
</dbReference>